<dbReference type="PANTHER" id="PTHR35703">
    <property type="entry name" value="HEME OXYGENASE 1, CHLOROPLASTIC-RELATED"/>
    <property type="match status" value="1"/>
</dbReference>
<sequence>MQLYAGAQGLGSCLGLVRQPSDASASSQPPPPRTGSDKTASIRSSAAHPNAQPQHPVFDKDFLKKLIEDEIDKHTTKLNDLQRLAVRICFEGLLSADDEELDGIWAFIGAEGGTGKSEVIHTVLDVLKSLSLAYLCRTSAPTGIASIAVEGRSTASLFHEYHQNDATLGQVRRRKKQLEEDMANVKLLFLDELSMLGLESLGLCSNRMMMGKGNTRVFGGIRVVLVGDFFQLPAVLKTPLHPSPYVRRGQRVPSRTVTLKSATTAEEGSATSTSTAVEVEESFIKGPLRKAAMKLHTRDQSKEGEQKAQTPVKKWDPTLADYLQFLVDSQHVYAVLEDLVGADEALSSLRNTGLERREALEKDVVWITEEFAPSKGVQLTRPEVASPGKEYAETLQQAAKESIPRFVNHFYNFYFAHTAGGRMIGKRMAELLLDGETLKFYQWEGDVKALLERTSGAIDALARSWTESERQACVDETAAAFKGGGAVLSHLSPKQQ</sequence>
<evidence type="ECO:0000256" key="7">
    <source>
        <dbReference type="ARBA" id="ARBA00022946"/>
    </source>
</evidence>
<keyword evidence="10" id="KW-0378">Hydrolase</keyword>
<dbReference type="InterPro" id="IPR002051">
    <property type="entry name" value="Haem_Oase"/>
</dbReference>
<dbReference type="VEuPathDB" id="CryptoDB:Cvel_1959"/>
<dbReference type="GO" id="GO:0005524">
    <property type="term" value="F:ATP binding"/>
    <property type="evidence" value="ECO:0007669"/>
    <property type="project" value="UniProtKB-KW"/>
</dbReference>
<dbReference type="Gene3D" id="3.40.50.300">
    <property type="entry name" value="P-loop containing nucleotide triphosphate hydrolases"/>
    <property type="match status" value="1"/>
</dbReference>
<dbReference type="Pfam" id="PF01126">
    <property type="entry name" value="Heme_oxygenase"/>
    <property type="match status" value="1"/>
</dbReference>
<dbReference type="EC" id="5.6.2.3" evidence="10"/>
<reference evidence="13" key="1">
    <citation type="submission" date="2014-11" db="EMBL/GenBank/DDBJ databases">
        <authorList>
            <person name="Otto D Thomas"/>
            <person name="Naeem Raeece"/>
        </authorList>
    </citation>
    <scope>NUCLEOTIDE SEQUENCE</scope>
</reference>
<evidence type="ECO:0000256" key="2">
    <source>
        <dbReference type="ARBA" id="ARBA00022528"/>
    </source>
</evidence>
<name>A0A0G4I7Y0_9ALVE</name>
<feature type="region of interest" description="Disordered" evidence="11">
    <location>
        <begin position="18"/>
        <end position="56"/>
    </location>
</feature>
<keyword evidence="9" id="KW-0408">Iron</keyword>
<feature type="region of interest" description="Disordered" evidence="11">
    <location>
        <begin position="246"/>
        <end position="272"/>
    </location>
</feature>
<dbReference type="GO" id="GO:0043139">
    <property type="term" value="F:5'-3' DNA helicase activity"/>
    <property type="evidence" value="ECO:0007669"/>
    <property type="project" value="UniProtKB-EC"/>
</dbReference>
<keyword evidence="10" id="KW-0347">Helicase</keyword>
<protein>
    <recommendedName>
        <fullName evidence="10">ATP-dependent DNA helicase</fullName>
        <ecNumber evidence="10">5.6.2.3</ecNumber>
    </recommendedName>
</protein>
<evidence type="ECO:0000259" key="12">
    <source>
        <dbReference type="Pfam" id="PF05970"/>
    </source>
</evidence>
<dbReference type="InterPro" id="IPR016053">
    <property type="entry name" value="Haem_Oase-like"/>
</dbReference>
<dbReference type="InterPro" id="IPR016951">
    <property type="entry name" value="Haem_Oase_decyc_pln"/>
</dbReference>
<dbReference type="EMBL" id="CDMZ01005550">
    <property type="protein sequence ID" value="CEM53190.1"/>
    <property type="molecule type" value="Genomic_DNA"/>
</dbReference>
<gene>
    <name evidence="13" type="ORF">Cvel_1959</name>
</gene>
<comment type="similarity">
    <text evidence="10">Belongs to the helicase family.</text>
</comment>
<dbReference type="GO" id="GO:0009507">
    <property type="term" value="C:chloroplast"/>
    <property type="evidence" value="ECO:0007669"/>
    <property type="project" value="UniProtKB-SubCell"/>
</dbReference>
<evidence type="ECO:0000256" key="11">
    <source>
        <dbReference type="SAM" id="MobiDB-lite"/>
    </source>
</evidence>
<proteinExistence type="inferred from homology"/>
<dbReference type="GO" id="GO:0000723">
    <property type="term" value="P:telomere maintenance"/>
    <property type="evidence" value="ECO:0007669"/>
    <property type="project" value="InterPro"/>
</dbReference>
<dbReference type="Pfam" id="PF05970">
    <property type="entry name" value="PIF1"/>
    <property type="match status" value="1"/>
</dbReference>
<evidence type="ECO:0000256" key="1">
    <source>
        <dbReference type="ARBA" id="ARBA00004229"/>
    </source>
</evidence>
<evidence type="ECO:0000256" key="3">
    <source>
        <dbReference type="ARBA" id="ARBA00022531"/>
    </source>
</evidence>
<keyword evidence="6" id="KW-0479">Metal-binding</keyword>
<dbReference type="CDD" id="cd19165">
    <property type="entry name" value="HemeO"/>
    <property type="match status" value="1"/>
</dbReference>
<evidence type="ECO:0000256" key="8">
    <source>
        <dbReference type="ARBA" id="ARBA00023002"/>
    </source>
</evidence>
<keyword evidence="8" id="KW-0560">Oxidoreductase</keyword>
<evidence type="ECO:0000256" key="6">
    <source>
        <dbReference type="ARBA" id="ARBA00022723"/>
    </source>
</evidence>
<comment type="catalytic activity">
    <reaction evidence="10">
        <text>ATP + H2O = ADP + phosphate + H(+)</text>
        <dbReference type="Rhea" id="RHEA:13065"/>
        <dbReference type="ChEBI" id="CHEBI:15377"/>
        <dbReference type="ChEBI" id="CHEBI:15378"/>
        <dbReference type="ChEBI" id="CHEBI:30616"/>
        <dbReference type="ChEBI" id="CHEBI:43474"/>
        <dbReference type="ChEBI" id="CHEBI:456216"/>
        <dbReference type="EC" id="5.6.2.3"/>
    </reaction>
</comment>
<keyword evidence="5" id="KW-0934">Plastid</keyword>
<dbReference type="GO" id="GO:0015979">
    <property type="term" value="P:photosynthesis"/>
    <property type="evidence" value="ECO:0007669"/>
    <property type="project" value="UniProtKB-KW"/>
</dbReference>
<feature type="compositionally biased region" description="Low complexity" evidence="11">
    <location>
        <begin position="261"/>
        <end position="272"/>
    </location>
</feature>
<keyword evidence="10" id="KW-0227">DNA damage</keyword>
<evidence type="ECO:0000313" key="13">
    <source>
        <dbReference type="EMBL" id="CEM53190.1"/>
    </source>
</evidence>
<dbReference type="GO" id="GO:0006310">
    <property type="term" value="P:DNA recombination"/>
    <property type="evidence" value="ECO:0007669"/>
    <property type="project" value="UniProtKB-KW"/>
</dbReference>
<keyword evidence="7" id="KW-0809">Transit peptide</keyword>
<dbReference type="PANTHER" id="PTHR35703:SF2">
    <property type="entry name" value="HEME OXYGENASE 1, CHLOROPLASTIC-RELATED"/>
    <property type="match status" value="1"/>
</dbReference>
<dbReference type="GO" id="GO:0006788">
    <property type="term" value="P:heme oxidation"/>
    <property type="evidence" value="ECO:0007669"/>
    <property type="project" value="InterPro"/>
</dbReference>
<keyword evidence="10" id="KW-0547">Nucleotide-binding</keyword>
<evidence type="ECO:0000256" key="10">
    <source>
        <dbReference type="RuleBase" id="RU363044"/>
    </source>
</evidence>
<evidence type="ECO:0000256" key="9">
    <source>
        <dbReference type="ARBA" id="ARBA00023004"/>
    </source>
</evidence>
<dbReference type="GO" id="GO:0006281">
    <property type="term" value="P:DNA repair"/>
    <property type="evidence" value="ECO:0007669"/>
    <property type="project" value="UniProtKB-KW"/>
</dbReference>
<organism evidence="13">
    <name type="scientific">Chromera velia CCMP2878</name>
    <dbReference type="NCBI Taxonomy" id="1169474"/>
    <lineage>
        <taxon>Eukaryota</taxon>
        <taxon>Sar</taxon>
        <taxon>Alveolata</taxon>
        <taxon>Colpodellida</taxon>
        <taxon>Chromeraceae</taxon>
        <taxon>Chromera</taxon>
    </lineage>
</organism>
<keyword evidence="10" id="KW-0067">ATP-binding</keyword>
<keyword evidence="10" id="KW-0234">DNA repair</keyword>
<feature type="domain" description="DNA helicase Pif1-like DEAD-box helicase" evidence="12">
    <location>
        <begin position="103"/>
        <end position="239"/>
    </location>
</feature>
<evidence type="ECO:0000256" key="5">
    <source>
        <dbReference type="ARBA" id="ARBA00022640"/>
    </source>
</evidence>
<dbReference type="GO" id="GO:0046872">
    <property type="term" value="F:metal ion binding"/>
    <property type="evidence" value="ECO:0007669"/>
    <property type="project" value="UniProtKB-KW"/>
</dbReference>
<comment type="subcellular location">
    <subcellularLocation>
        <location evidence="1">Plastid</location>
        <location evidence="1">Chloroplast</location>
    </subcellularLocation>
</comment>
<dbReference type="InterPro" id="IPR027417">
    <property type="entry name" value="P-loop_NTPase"/>
</dbReference>
<keyword evidence="4" id="KW-0349">Heme</keyword>
<dbReference type="GO" id="GO:0004392">
    <property type="term" value="F:heme oxygenase (decyclizing) activity"/>
    <property type="evidence" value="ECO:0007669"/>
    <property type="project" value="InterPro"/>
</dbReference>
<keyword evidence="10" id="KW-0233">DNA recombination</keyword>
<dbReference type="AlphaFoldDB" id="A0A0G4I7Y0"/>
<dbReference type="GO" id="GO:0016887">
    <property type="term" value="F:ATP hydrolysis activity"/>
    <property type="evidence" value="ECO:0007669"/>
    <property type="project" value="RHEA"/>
</dbReference>
<dbReference type="Gene3D" id="1.20.910.10">
    <property type="entry name" value="Heme oxygenase-like"/>
    <property type="match status" value="1"/>
</dbReference>
<keyword evidence="2" id="KW-0150">Chloroplast</keyword>
<accession>A0A0G4I7Y0</accession>
<dbReference type="SUPFAM" id="SSF52540">
    <property type="entry name" value="P-loop containing nucleoside triphosphate hydrolases"/>
    <property type="match status" value="1"/>
</dbReference>
<dbReference type="InterPro" id="IPR010285">
    <property type="entry name" value="DNA_helicase_pif1-like_DEAD"/>
</dbReference>
<evidence type="ECO:0000256" key="4">
    <source>
        <dbReference type="ARBA" id="ARBA00022617"/>
    </source>
</evidence>
<dbReference type="InterPro" id="IPR016084">
    <property type="entry name" value="Haem_Oase-like_multi-hlx"/>
</dbReference>
<keyword evidence="3" id="KW-0602">Photosynthesis</keyword>
<comment type="cofactor">
    <cofactor evidence="10">
        <name>Mg(2+)</name>
        <dbReference type="ChEBI" id="CHEBI:18420"/>
    </cofactor>
</comment>
<dbReference type="SUPFAM" id="SSF48613">
    <property type="entry name" value="Heme oxygenase-like"/>
    <property type="match status" value="1"/>
</dbReference>